<comment type="subunit">
    <text evidence="1">Self-associates forming complexes of several hundred monomers.</text>
</comment>
<keyword evidence="7" id="KW-1185">Reference proteome</keyword>
<reference evidence="6" key="2">
    <citation type="submission" date="2017-10" db="EMBL/GenBank/DDBJ databases">
        <title>Ladona fulva Genome sequencing and assembly.</title>
        <authorList>
            <person name="Murali S."/>
            <person name="Richards S."/>
            <person name="Bandaranaike D."/>
            <person name="Bellair M."/>
            <person name="Blankenburg K."/>
            <person name="Chao H."/>
            <person name="Dinh H."/>
            <person name="Doddapaneni H."/>
            <person name="Dugan-Rocha S."/>
            <person name="Elkadiri S."/>
            <person name="Gnanaolivu R."/>
            <person name="Hernandez B."/>
            <person name="Skinner E."/>
            <person name="Javaid M."/>
            <person name="Lee S."/>
            <person name="Li M."/>
            <person name="Ming W."/>
            <person name="Munidasa M."/>
            <person name="Muniz J."/>
            <person name="Nguyen L."/>
            <person name="Hughes D."/>
            <person name="Osuji N."/>
            <person name="Pu L.-L."/>
            <person name="Puazo M."/>
            <person name="Qu C."/>
            <person name="Quiroz J."/>
            <person name="Raj R."/>
            <person name="Weissenberger G."/>
            <person name="Xin Y."/>
            <person name="Zou X."/>
            <person name="Han Y."/>
            <person name="Worley K."/>
            <person name="Muzny D."/>
            <person name="Gibbs R."/>
        </authorList>
    </citation>
    <scope>NUCLEOTIDE SEQUENCE</scope>
    <source>
        <strain evidence="6">Sampled in the wild</strain>
    </source>
</reference>
<comment type="function">
    <text evidence="3">Involved in transvection phenomena (= synapsis-dependent gene expression), where the synaptic pairing of chromosomes carrying genes with which zeste interacts influences the expression of these genes. Zeste binds to DNA and stimulates transcription from a nearby promoter.</text>
</comment>
<dbReference type="AlphaFoldDB" id="A0A8K0P344"/>
<comment type="caution">
    <text evidence="6">The sequence shown here is derived from an EMBL/GenBank/DDBJ whole genome shotgun (WGS) entry which is preliminary data.</text>
</comment>
<evidence type="ECO:0000259" key="5">
    <source>
        <dbReference type="Pfam" id="PF13873"/>
    </source>
</evidence>
<evidence type="ECO:0000313" key="6">
    <source>
        <dbReference type="EMBL" id="KAG8231891.1"/>
    </source>
</evidence>
<name>A0A8K0P344_LADFU</name>
<dbReference type="Pfam" id="PF13873">
    <property type="entry name" value="Myb_DNA-bind_5"/>
    <property type="match status" value="1"/>
</dbReference>
<sequence>MAVRDTRATPVQLEKLLEYMIDHPEFAHGRLLGQQGRRKAMEMWESLTASLNALGSSKPIYKWQKCWNDWKNNVKKKVQKLRANARDGSSGSPCIPISGIEKRLLEWMTPESVEEDTNLPEAGRDAREERRLALEEKRDAREQRRLALEEKRDSRENRLLALAEKRDAREDRRLALEEKMGAREDRIPVVEETRDARVDRKVAVEQGCKRRQETCPEREKDYEQIEEVHMADGLS</sequence>
<dbReference type="Proteomes" id="UP000792457">
    <property type="component" value="Unassembled WGS sequence"/>
</dbReference>
<gene>
    <name evidence="6" type="ORF">J437_LFUL009740</name>
</gene>
<evidence type="ECO:0000256" key="1">
    <source>
        <dbReference type="ARBA" id="ARBA00011764"/>
    </source>
</evidence>
<organism evidence="6 7">
    <name type="scientific">Ladona fulva</name>
    <name type="common">Scarce chaser dragonfly</name>
    <name type="synonym">Libellula fulva</name>
    <dbReference type="NCBI Taxonomy" id="123851"/>
    <lineage>
        <taxon>Eukaryota</taxon>
        <taxon>Metazoa</taxon>
        <taxon>Ecdysozoa</taxon>
        <taxon>Arthropoda</taxon>
        <taxon>Hexapoda</taxon>
        <taxon>Insecta</taxon>
        <taxon>Pterygota</taxon>
        <taxon>Palaeoptera</taxon>
        <taxon>Odonata</taxon>
        <taxon>Epiprocta</taxon>
        <taxon>Anisoptera</taxon>
        <taxon>Libelluloidea</taxon>
        <taxon>Libellulidae</taxon>
        <taxon>Ladona</taxon>
    </lineage>
</organism>
<evidence type="ECO:0000256" key="3">
    <source>
        <dbReference type="ARBA" id="ARBA00025466"/>
    </source>
</evidence>
<dbReference type="OrthoDB" id="6931947at2759"/>
<keyword evidence="4" id="KW-0175">Coiled coil</keyword>
<evidence type="ECO:0000313" key="7">
    <source>
        <dbReference type="Proteomes" id="UP000792457"/>
    </source>
</evidence>
<evidence type="ECO:0000256" key="4">
    <source>
        <dbReference type="SAM" id="Coils"/>
    </source>
</evidence>
<accession>A0A8K0P344</accession>
<proteinExistence type="predicted"/>
<evidence type="ECO:0000256" key="2">
    <source>
        <dbReference type="ARBA" id="ARBA00016807"/>
    </source>
</evidence>
<dbReference type="InterPro" id="IPR028002">
    <property type="entry name" value="Myb_DNA-bind_5"/>
</dbReference>
<dbReference type="EMBL" id="KZ308581">
    <property type="protein sequence ID" value="KAG8231891.1"/>
    <property type="molecule type" value="Genomic_DNA"/>
</dbReference>
<reference evidence="6" key="1">
    <citation type="submission" date="2013-04" db="EMBL/GenBank/DDBJ databases">
        <authorList>
            <person name="Qu J."/>
            <person name="Murali S.C."/>
            <person name="Bandaranaike D."/>
            <person name="Bellair M."/>
            <person name="Blankenburg K."/>
            <person name="Chao H."/>
            <person name="Dinh H."/>
            <person name="Doddapaneni H."/>
            <person name="Downs B."/>
            <person name="Dugan-Rocha S."/>
            <person name="Elkadiri S."/>
            <person name="Gnanaolivu R.D."/>
            <person name="Hernandez B."/>
            <person name="Javaid M."/>
            <person name="Jayaseelan J.C."/>
            <person name="Lee S."/>
            <person name="Li M."/>
            <person name="Ming W."/>
            <person name="Munidasa M."/>
            <person name="Muniz J."/>
            <person name="Nguyen L."/>
            <person name="Ongeri F."/>
            <person name="Osuji N."/>
            <person name="Pu L.-L."/>
            <person name="Puazo M."/>
            <person name="Qu C."/>
            <person name="Quiroz J."/>
            <person name="Raj R."/>
            <person name="Weissenberger G."/>
            <person name="Xin Y."/>
            <person name="Zou X."/>
            <person name="Han Y."/>
            <person name="Richards S."/>
            <person name="Worley K."/>
            <person name="Muzny D."/>
            <person name="Gibbs R."/>
        </authorList>
    </citation>
    <scope>NUCLEOTIDE SEQUENCE</scope>
    <source>
        <strain evidence="6">Sampled in the wild</strain>
    </source>
</reference>
<feature type="domain" description="Myb/SANT-like DNA-binding" evidence="5">
    <location>
        <begin position="5"/>
        <end position="80"/>
    </location>
</feature>
<protein>
    <recommendedName>
        <fullName evidence="2">Regulatory protein zeste</fullName>
    </recommendedName>
</protein>
<feature type="coiled-coil region" evidence="4">
    <location>
        <begin position="123"/>
        <end position="157"/>
    </location>
</feature>